<organism evidence="7 8">
    <name type="scientific">Nitzschia inconspicua</name>
    <dbReference type="NCBI Taxonomy" id="303405"/>
    <lineage>
        <taxon>Eukaryota</taxon>
        <taxon>Sar</taxon>
        <taxon>Stramenopiles</taxon>
        <taxon>Ochrophyta</taxon>
        <taxon>Bacillariophyta</taxon>
        <taxon>Bacillariophyceae</taxon>
        <taxon>Bacillariophycidae</taxon>
        <taxon>Bacillariales</taxon>
        <taxon>Bacillariaceae</taxon>
        <taxon>Nitzschia</taxon>
    </lineage>
</organism>
<keyword evidence="3" id="KW-0862">Zinc</keyword>
<dbReference type="AlphaFoldDB" id="A0A9K3L3I9"/>
<feature type="domain" description="C3H1-type" evidence="6">
    <location>
        <begin position="145"/>
        <end position="172"/>
    </location>
</feature>
<dbReference type="PANTHER" id="PTHR23236">
    <property type="entry name" value="EUKARYOTIC TRANSLATION INITIATION FACTOR 4B/4H"/>
    <property type="match status" value="1"/>
</dbReference>
<comment type="caution">
    <text evidence="7">The sequence shown here is derived from an EMBL/GenBank/DDBJ whole genome shotgun (WGS) entry which is preliminary data.</text>
</comment>
<dbReference type="Proteomes" id="UP000693970">
    <property type="component" value="Unassembled WGS sequence"/>
</dbReference>
<evidence type="ECO:0000259" key="5">
    <source>
        <dbReference type="PROSITE" id="PS50102"/>
    </source>
</evidence>
<dbReference type="SMART" id="SM00356">
    <property type="entry name" value="ZnF_C3H1"/>
    <property type="match status" value="3"/>
</dbReference>
<dbReference type="Pfam" id="PF14608">
    <property type="entry name" value="zf-CCCH_2"/>
    <property type="match status" value="3"/>
</dbReference>
<feature type="compositionally biased region" description="Basic and acidic residues" evidence="4">
    <location>
        <begin position="281"/>
        <end position="296"/>
    </location>
</feature>
<dbReference type="PROSITE" id="PS50102">
    <property type="entry name" value="RRM"/>
    <property type="match status" value="1"/>
</dbReference>
<feature type="zinc finger region" description="C3H1-type" evidence="3">
    <location>
        <begin position="238"/>
        <end position="266"/>
    </location>
</feature>
<protein>
    <submittedName>
        <fullName evidence="7">RNA-binding protein</fullName>
    </submittedName>
</protein>
<evidence type="ECO:0000313" key="7">
    <source>
        <dbReference type="EMBL" id="KAG7354697.1"/>
    </source>
</evidence>
<keyword evidence="1 2" id="KW-0694">RNA-binding</keyword>
<sequence>MKNNIDARYDQNDKYKIHISRVPTKFTEEIVERILTDKLKENIAGNCGDKIVSKVELIYPRDESGEGLRKDGNEAKDFSEIEKGHRNEVEDHRGFGFVSFSSQQALDIAIKLQIVKGGRKVTSKKLYTMHLRPYQEKSPVQADDEDGRDVCYLWSLHRCTYGDDCKFKHVGPGGCLSNEKDELNETERQRKKKGKCFAFKKGKCSKGDECPFSHDFEPDVKGESSEEIATEDRAKTKSNDQKDCINWKTKGKCRKGDKCVYRHDPELLKKALTKKAKNKRKRDEGMEGENGKQAKKEKQPLTIRIFGLSYACTEDDVRQFFEECGIINKILFPKFEDSGRSKGYCGIWFASPKAVAKALELDGTEFQGRWLRIQSGKSMELKEWEGLHHQNRQTQE</sequence>
<dbReference type="Pfam" id="PF00076">
    <property type="entry name" value="RRM_1"/>
    <property type="match status" value="1"/>
</dbReference>
<reference evidence="7" key="1">
    <citation type="journal article" date="2021" name="Sci. Rep.">
        <title>Diploid genomic architecture of Nitzschia inconspicua, an elite biomass production diatom.</title>
        <authorList>
            <person name="Oliver A."/>
            <person name="Podell S."/>
            <person name="Pinowska A."/>
            <person name="Traller J.C."/>
            <person name="Smith S.R."/>
            <person name="McClure R."/>
            <person name="Beliaev A."/>
            <person name="Bohutskyi P."/>
            <person name="Hill E.A."/>
            <person name="Rabines A."/>
            <person name="Zheng H."/>
            <person name="Allen L.Z."/>
            <person name="Kuo A."/>
            <person name="Grigoriev I.V."/>
            <person name="Allen A.E."/>
            <person name="Hazlebeck D."/>
            <person name="Allen E.E."/>
        </authorList>
    </citation>
    <scope>NUCLEOTIDE SEQUENCE</scope>
    <source>
        <strain evidence="7">Hildebrandi</strain>
    </source>
</reference>
<evidence type="ECO:0000313" key="8">
    <source>
        <dbReference type="Proteomes" id="UP000693970"/>
    </source>
</evidence>
<feature type="region of interest" description="Disordered" evidence="4">
    <location>
        <begin position="273"/>
        <end position="296"/>
    </location>
</feature>
<dbReference type="GO" id="GO:0008270">
    <property type="term" value="F:zinc ion binding"/>
    <property type="evidence" value="ECO:0007669"/>
    <property type="project" value="UniProtKB-KW"/>
</dbReference>
<dbReference type="InterPro" id="IPR000571">
    <property type="entry name" value="Znf_CCCH"/>
</dbReference>
<keyword evidence="3" id="KW-0479">Metal-binding</keyword>
<feature type="domain" description="RRM" evidence="5">
    <location>
        <begin position="301"/>
        <end position="378"/>
    </location>
</feature>
<proteinExistence type="predicted"/>
<gene>
    <name evidence="7" type="ORF">IV203_004053</name>
</gene>
<dbReference type="GO" id="GO:0003723">
    <property type="term" value="F:RNA binding"/>
    <property type="evidence" value="ECO:0007669"/>
    <property type="project" value="UniProtKB-UniRule"/>
</dbReference>
<feature type="zinc finger region" description="C3H1-type" evidence="3">
    <location>
        <begin position="190"/>
        <end position="217"/>
    </location>
</feature>
<dbReference type="EMBL" id="JAGRRH010000016">
    <property type="protein sequence ID" value="KAG7354697.1"/>
    <property type="molecule type" value="Genomic_DNA"/>
</dbReference>
<dbReference type="PROSITE" id="PS50103">
    <property type="entry name" value="ZF_C3H1"/>
    <property type="match status" value="3"/>
</dbReference>
<keyword evidence="3" id="KW-0863">Zinc-finger</keyword>
<dbReference type="OrthoDB" id="439808at2759"/>
<feature type="domain" description="C3H1-type" evidence="6">
    <location>
        <begin position="190"/>
        <end position="217"/>
    </location>
</feature>
<dbReference type="PANTHER" id="PTHR23236:SF11">
    <property type="entry name" value="EUKARYOTIC TRANSLATION INITIATION FACTOR 4H"/>
    <property type="match status" value="1"/>
</dbReference>
<reference evidence="7" key="2">
    <citation type="submission" date="2021-04" db="EMBL/GenBank/DDBJ databases">
        <authorList>
            <person name="Podell S."/>
        </authorList>
    </citation>
    <scope>NUCLEOTIDE SEQUENCE</scope>
    <source>
        <strain evidence="7">Hildebrandi</strain>
    </source>
</reference>
<evidence type="ECO:0000256" key="4">
    <source>
        <dbReference type="SAM" id="MobiDB-lite"/>
    </source>
</evidence>
<feature type="zinc finger region" description="C3H1-type" evidence="3">
    <location>
        <begin position="145"/>
        <end position="172"/>
    </location>
</feature>
<evidence type="ECO:0000256" key="2">
    <source>
        <dbReference type="PROSITE-ProRule" id="PRU00176"/>
    </source>
</evidence>
<dbReference type="SMART" id="SM00360">
    <property type="entry name" value="RRM"/>
    <property type="match status" value="2"/>
</dbReference>
<feature type="domain" description="C3H1-type" evidence="6">
    <location>
        <begin position="238"/>
        <end position="266"/>
    </location>
</feature>
<evidence type="ECO:0000256" key="3">
    <source>
        <dbReference type="PROSITE-ProRule" id="PRU00723"/>
    </source>
</evidence>
<keyword evidence="8" id="KW-1185">Reference proteome</keyword>
<evidence type="ECO:0000256" key="1">
    <source>
        <dbReference type="ARBA" id="ARBA00022884"/>
    </source>
</evidence>
<name>A0A9K3L3I9_9STRA</name>
<dbReference type="InterPro" id="IPR000504">
    <property type="entry name" value="RRM_dom"/>
</dbReference>
<accession>A0A9K3L3I9</accession>
<evidence type="ECO:0000259" key="6">
    <source>
        <dbReference type="PROSITE" id="PS50103"/>
    </source>
</evidence>